<evidence type="ECO:0000256" key="1">
    <source>
        <dbReference type="ARBA" id="ARBA00005525"/>
    </source>
</evidence>
<feature type="domain" description="Pyrroline-5-carboxylate reductase dimerisation" evidence="7">
    <location>
        <begin position="189"/>
        <end position="293"/>
    </location>
</feature>
<dbReference type="PANTHER" id="PTHR11645:SF0">
    <property type="entry name" value="PYRROLINE-5-CARBOXYLATE REDUCTASE 3"/>
    <property type="match status" value="1"/>
</dbReference>
<dbReference type="NCBIfam" id="TIGR00112">
    <property type="entry name" value="proC"/>
    <property type="match status" value="1"/>
</dbReference>
<dbReference type="InterPro" id="IPR036291">
    <property type="entry name" value="NAD(P)-bd_dom_sf"/>
</dbReference>
<comment type="pathway">
    <text evidence="5">Amino-acid biosynthesis; L-proline biosynthesis; L-proline from L-glutamate 5-semialdehyde: step 1/1.</text>
</comment>
<reference evidence="8 9" key="1">
    <citation type="journal article" date="2015" name="Sci. Rep.">
        <title>Chromosome-level genome map provides insights into diverse defense mechanisms in the medicinal fungus Ganoderma sinense.</title>
        <authorList>
            <person name="Zhu Y."/>
            <person name="Xu J."/>
            <person name="Sun C."/>
            <person name="Zhou S."/>
            <person name="Xu H."/>
            <person name="Nelson D.R."/>
            <person name="Qian J."/>
            <person name="Song J."/>
            <person name="Luo H."/>
            <person name="Xiang L."/>
            <person name="Li Y."/>
            <person name="Xu Z."/>
            <person name="Ji A."/>
            <person name="Wang L."/>
            <person name="Lu S."/>
            <person name="Hayward A."/>
            <person name="Sun W."/>
            <person name="Li X."/>
            <person name="Schwartz D.C."/>
            <person name="Wang Y."/>
            <person name="Chen S."/>
        </authorList>
    </citation>
    <scope>NUCLEOTIDE SEQUENCE [LARGE SCALE GENOMIC DNA]</scope>
    <source>
        <strain evidence="8 9">ZZ0214-1</strain>
    </source>
</reference>
<dbReference type="OrthoDB" id="10263291at2759"/>
<dbReference type="Pfam" id="PF14748">
    <property type="entry name" value="P5CR_dimer"/>
    <property type="match status" value="1"/>
</dbReference>
<dbReference type="FunFam" id="1.10.3730.10:FF:000001">
    <property type="entry name" value="Pyrroline-5-carboxylate reductase"/>
    <property type="match status" value="1"/>
</dbReference>
<proteinExistence type="inferred from homology"/>
<comment type="caution">
    <text evidence="8">The sequence shown here is derived from an EMBL/GenBank/DDBJ whole genome shotgun (WGS) entry which is preliminary data.</text>
</comment>
<dbReference type="STRING" id="1077348.A0A2G8RRB8"/>
<feature type="binding site" evidence="4">
    <location>
        <position position="81"/>
    </location>
    <ligand>
        <name>NADPH</name>
        <dbReference type="ChEBI" id="CHEBI:57783"/>
    </ligand>
</feature>
<dbReference type="GO" id="GO:0004735">
    <property type="term" value="F:pyrroline-5-carboxylate reductase activity"/>
    <property type="evidence" value="ECO:0007669"/>
    <property type="project" value="UniProtKB-EC"/>
</dbReference>
<dbReference type="UniPathway" id="UPA00098">
    <property type="reaction ID" value="UER00361"/>
</dbReference>
<comment type="catalytic activity">
    <reaction evidence="5">
        <text>L-proline + NADP(+) = (S)-1-pyrroline-5-carboxylate + NADPH + 2 H(+)</text>
        <dbReference type="Rhea" id="RHEA:14109"/>
        <dbReference type="ChEBI" id="CHEBI:15378"/>
        <dbReference type="ChEBI" id="CHEBI:17388"/>
        <dbReference type="ChEBI" id="CHEBI:57783"/>
        <dbReference type="ChEBI" id="CHEBI:58349"/>
        <dbReference type="ChEBI" id="CHEBI:60039"/>
        <dbReference type="EC" id="1.5.1.2"/>
    </reaction>
</comment>
<evidence type="ECO:0000259" key="6">
    <source>
        <dbReference type="Pfam" id="PF03807"/>
    </source>
</evidence>
<evidence type="ECO:0000256" key="4">
    <source>
        <dbReference type="PIRSR" id="PIRSR000193-1"/>
    </source>
</evidence>
<dbReference type="HAMAP" id="MF_01925">
    <property type="entry name" value="P5C_reductase"/>
    <property type="match status" value="1"/>
</dbReference>
<dbReference type="InterPro" id="IPR053790">
    <property type="entry name" value="P5CR-like_CS"/>
</dbReference>
<keyword evidence="2 4" id="KW-0521">NADP</keyword>
<name>A0A2G8RRB8_9APHY</name>
<gene>
    <name evidence="8" type="ORF">GSI_13805</name>
</gene>
<dbReference type="EC" id="1.5.1.2" evidence="5"/>
<comment type="similarity">
    <text evidence="1 5">Belongs to the pyrroline-5-carboxylate reductase family.</text>
</comment>
<keyword evidence="5" id="KW-0641">Proline biosynthesis</keyword>
<protein>
    <recommendedName>
        <fullName evidence="5">Pyrroline-5-carboxylate reductase</fullName>
        <ecNumber evidence="5">1.5.1.2</ecNumber>
    </recommendedName>
</protein>
<dbReference type="Gene3D" id="1.10.3730.10">
    <property type="entry name" value="ProC C-terminal domain-like"/>
    <property type="match status" value="1"/>
</dbReference>
<accession>A0A2G8RRB8</accession>
<keyword evidence="5" id="KW-0028">Amino-acid biosynthesis</keyword>
<feature type="domain" description="Pyrroline-5-carboxylate reductase catalytic N-terminal" evidence="6">
    <location>
        <begin position="44"/>
        <end position="124"/>
    </location>
</feature>
<evidence type="ECO:0000259" key="7">
    <source>
        <dbReference type="Pfam" id="PF14748"/>
    </source>
</evidence>
<dbReference type="SUPFAM" id="SSF48179">
    <property type="entry name" value="6-phosphogluconate dehydrogenase C-terminal domain-like"/>
    <property type="match status" value="1"/>
</dbReference>
<dbReference type="GO" id="GO:0055129">
    <property type="term" value="P:L-proline biosynthetic process"/>
    <property type="evidence" value="ECO:0007669"/>
    <property type="project" value="UniProtKB-UniPathway"/>
</dbReference>
<dbReference type="Proteomes" id="UP000230002">
    <property type="component" value="Unassembled WGS sequence"/>
</dbReference>
<sequence length="299" mass="31779">MGVAILSGVLASLDAKTSFVPQPKWESHTSGTVTPQTLEDDSLPSRFIACVSREETAKKLRNAFVTIGHLGRNVEIVQARNVEAVRESNVILLCCKPQIAQTIMSEPGMKEALEGKLLISILAGVTIAQLQAMVLPSTKVVRAMPNTPCKIREGMTVVSNLPPSDESELERSIILNIFSSIGRCRFLEEKHFDACTALSGSGPAFACIFLEAMADGGVMMGLPRAEALELAAQTLQGAARMTLQAGTHPAQLKDAVTTPGGCTIAGLLAMEDGRVRSTIARAIQVATERASELGQPAKK</sequence>
<dbReference type="Gene3D" id="3.40.50.720">
    <property type="entry name" value="NAD(P)-binding Rossmann-like Domain"/>
    <property type="match status" value="1"/>
</dbReference>
<dbReference type="EMBL" id="AYKW01000067">
    <property type="protein sequence ID" value="PIL24054.1"/>
    <property type="molecule type" value="Genomic_DNA"/>
</dbReference>
<evidence type="ECO:0000256" key="5">
    <source>
        <dbReference type="RuleBase" id="RU003903"/>
    </source>
</evidence>
<keyword evidence="3 5" id="KW-0560">Oxidoreductase</keyword>
<evidence type="ECO:0000313" key="8">
    <source>
        <dbReference type="EMBL" id="PIL24054.1"/>
    </source>
</evidence>
<evidence type="ECO:0000256" key="3">
    <source>
        <dbReference type="ARBA" id="ARBA00023002"/>
    </source>
</evidence>
<evidence type="ECO:0000313" key="9">
    <source>
        <dbReference type="Proteomes" id="UP000230002"/>
    </source>
</evidence>
<organism evidence="8 9">
    <name type="scientific">Ganoderma sinense ZZ0214-1</name>
    <dbReference type="NCBI Taxonomy" id="1077348"/>
    <lineage>
        <taxon>Eukaryota</taxon>
        <taxon>Fungi</taxon>
        <taxon>Dikarya</taxon>
        <taxon>Basidiomycota</taxon>
        <taxon>Agaricomycotina</taxon>
        <taxon>Agaricomycetes</taxon>
        <taxon>Polyporales</taxon>
        <taxon>Polyporaceae</taxon>
        <taxon>Ganoderma</taxon>
    </lineage>
</organism>
<dbReference type="InterPro" id="IPR028939">
    <property type="entry name" value="P5C_Rdtase_cat_N"/>
</dbReference>
<dbReference type="PROSITE" id="PS00521">
    <property type="entry name" value="P5CR"/>
    <property type="match status" value="1"/>
</dbReference>
<evidence type="ECO:0000256" key="2">
    <source>
        <dbReference type="ARBA" id="ARBA00022857"/>
    </source>
</evidence>
<keyword evidence="9" id="KW-1185">Reference proteome</keyword>
<dbReference type="PANTHER" id="PTHR11645">
    <property type="entry name" value="PYRROLINE-5-CARBOXYLATE REDUCTASE"/>
    <property type="match status" value="1"/>
</dbReference>
<dbReference type="PIRSF" id="PIRSF000193">
    <property type="entry name" value="Pyrrol-5-carb_rd"/>
    <property type="match status" value="1"/>
</dbReference>
<dbReference type="Pfam" id="PF03807">
    <property type="entry name" value="F420_oxidored"/>
    <property type="match status" value="1"/>
</dbReference>
<dbReference type="AlphaFoldDB" id="A0A2G8RRB8"/>
<dbReference type="InterPro" id="IPR029036">
    <property type="entry name" value="P5CR_dimer"/>
</dbReference>
<dbReference type="InterPro" id="IPR008927">
    <property type="entry name" value="6-PGluconate_DH-like_C_sf"/>
</dbReference>
<dbReference type="InterPro" id="IPR000304">
    <property type="entry name" value="Pyrroline-COOH_reductase"/>
</dbReference>
<dbReference type="SUPFAM" id="SSF51735">
    <property type="entry name" value="NAD(P)-binding Rossmann-fold domains"/>
    <property type="match status" value="1"/>
</dbReference>